<organism evidence="1 2">
    <name type="scientific">Cerrena zonata</name>
    <dbReference type="NCBI Taxonomy" id="2478898"/>
    <lineage>
        <taxon>Eukaryota</taxon>
        <taxon>Fungi</taxon>
        <taxon>Dikarya</taxon>
        <taxon>Basidiomycota</taxon>
        <taxon>Agaricomycotina</taxon>
        <taxon>Agaricomycetes</taxon>
        <taxon>Polyporales</taxon>
        <taxon>Cerrenaceae</taxon>
        <taxon>Cerrena</taxon>
    </lineage>
</organism>
<reference evidence="1 2" key="1">
    <citation type="submission" date="2022-09" db="EMBL/GenBank/DDBJ databases">
        <authorList>
            <person name="Palmer J.M."/>
        </authorList>
    </citation>
    <scope>NUCLEOTIDE SEQUENCE [LARGE SCALE GENOMIC DNA]</scope>
    <source>
        <strain evidence="1 2">DSM 7382</strain>
    </source>
</reference>
<name>A0AAW0FIW4_9APHY</name>
<dbReference type="Proteomes" id="UP001385951">
    <property type="component" value="Unassembled WGS sequence"/>
</dbReference>
<dbReference type="Gene3D" id="3.80.10.10">
    <property type="entry name" value="Ribonuclease Inhibitor"/>
    <property type="match status" value="1"/>
</dbReference>
<dbReference type="SUPFAM" id="SSF52047">
    <property type="entry name" value="RNI-like"/>
    <property type="match status" value="1"/>
</dbReference>
<evidence type="ECO:0000313" key="1">
    <source>
        <dbReference type="EMBL" id="KAK7681653.1"/>
    </source>
</evidence>
<dbReference type="AlphaFoldDB" id="A0AAW0FIW4"/>
<evidence type="ECO:0000313" key="2">
    <source>
        <dbReference type="Proteomes" id="UP001385951"/>
    </source>
</evidence>
<protein>
    <recommendedName>
        <fullName evidence="3">F-box domain-containing protein</fullName>
    </recommendedName>
</protein>
<evidence type="ECO:0008006" key="3">
    <source>
        <dbReference type="Google" id="ProtNLM"/>
    </source>
</evidence>
<proteinExistence type="predicted"/>
<dbReference type="InterPro" id="IPR032675">
    <property type="entry name" value="LRR_dom_sf"/>
</dbReference>
<sequence length="401" mass="46241">MPITTTYTAHLNFGLSIIRRISEYLDKRSLRASTLTCQQWYLASRPVVFGKIFVKDSRKYSRLLHLLEYHPDICLWIKTLRLEKANDEDTESVEPNGNFVYAFASELAPRLSKLQRLELAWMEELDPYRVSSFLSGLLSLKTVHTLCISNCHFTGDFILSLANAFPTLTSLQVLGFSSPYYRDCPLPLESNQHLLRLRRLKLHEDQEQIADDENIISTLYRALASCPTKDGLRCLDLAFMNRISLPHIGTLLKSVAHSLEELTIKLPMSMKIWGKDRGLAEFKFHLNLSSLLNLRTLRIDEINHPATRDILTTLPEPILLRRLTFGLEFNNISRFSNKAYAPLDEYLASARFPATMQIWFDYKGILDNEQVQGKIRRVFKSVHMKGVLGVSRVVKEYFLRL</sequence>
<gene>
    <name evidence="1" type="ORF">QCA50_015387</name>
</gene>
<keyword evidence="2" id="KW-1185">Reference proteome</keyword>
<dbReference type="EMBL" id="JASBNA010000040">
    <property type="protein sequence ID" value="KAK7681653.1"/>
    <property type="molecule type" value="Genomic_DNA"/>
</dbReference>
<accession>A0AAW0FIW4</accession>
<comment type="caution">
    <text evidence="1">The sequence shown here is derived from an EMBL/GenBank/DDBJ whole genome shotgun (WGS) entry which is preliminary data.</text>
</comment>